<evidence type="ECO:0000313" key="3">
    <source>
        <dbReference type="Proteomes" id="UP000270649"/>
    </source>
</evidence>
<proteinExistence type="predicted"/>
<evidence type="ECO:0000256" key="1">
    <source>
        <dbReference type="SAM" id="Phobius"/>
    </source>
</evidence>
<dbReference type="RefSeq" id="WP_121927397.1">
    <property type="nucleotide sequence ID" value="NZ_JAACCH010000011.1"/>
</dbReference>
<keyword evidence="1" id="KW-1133">Transmembrane helix</keyword>
<comment type="caution">
    <text evidence="2">The sequence shown here is derived from an EMBL/GenBank/DDBJ whole genome shotgun (WGS) entry which is preliminary data.</text>
</comment>
<protein>
    <submittedName>
        <fullName evidence="2">Uncharacterized protein</fullName>
    </submittedName>
</protein>
<feature type="transmembrane region" description="Helical" evidence="1">
    <location>
        <begin position="33"/>
        <end position="54"/>
    </location>
</feature>
<accession>A0A3M0GG31</accession>
<feature type="transmembrane region" description="Helical" evidence="1">
    <location>
        <begin position="108"/>
        <end position="128"/>
    </location>
</feature>
<keyword evidence="1" id="KW-0812">Transmembrane</keyword>
<dbReference type="AlphaFoldDB" id="A0A3M0GG31"/>
<feature type="transmembrane region" description="Helical" evidence="1">
    <location>
        <begin position="6"/>
        <end position="26"/>
    </location>
</feature>
<sequence length="158" mass="17345">MLIATVAAEILFWACLMLGVVFRYIVKAPGIGLAFFIATPIIDIVLLIFSFFTMHSDGEAGFMHGFAAFYIAFSLFFGGNIIRAVDRKLSGRSKTGSGHQSDNNLRKCVYASAVTAAILIVGIAVVGLNGSFWLIYWLIAVIFTPPMWWGVEKLSRRA</sequence>
<reference evidence="2 3" key="1">
    <citation type="submission" date="2018-10" db="EMBL/GenBank/DDBJ databases">
        <title>Corynebacterium macginleyi genome sequencing and assembly of the type strain and two clinical samples.</title>
        <authorList>
            <person name="Bernier A.-M."/>
            <person name="Bernard K."/>
        </authorList>
    </citation>
    <scope>NUCLEOTIDE SEQUENCE [LARGE SCALE GENOMIC DNA]</scope>
    <source>
        <strain evidence="2 3">NML 120205</strain>
    </source>
</reference>
<evidence type="ECO:0000313" key="2">
    <source>
        <dbReference type="EMBL" id="RMB63644.1"/>
    </source>
</evidence>
<feature type="transmembrane region" description="Helical" evidence="1">
    <location>
        <begin position="134"/>
        <end position="151"/>
    </location>
</feature>
<dbReference type="EMBL" id="REGC01000002">
    <property type="protein sequence ID" value="RMB63644.1"/>
    <property type="molecule type" value="Genomic_DNA"/>
</dbReference>
<keyword evidence="1" id="KW-0472">Membrane</keyword>
<gene>
    <name evidence="2" type="ORF">D9543_02195</name>
</gene>
<feature type="transmembrane region" description="Helical" evidence="1">
    <location>
        <begin position="66"/>
        <end position="85"/>
    </location>
</feature>
<name>A0A3M0GG31_9CORY</name>
<dbReference type="Proteomes" id="UP000270649">
    <property type="component" value="Unassembled WGS sequence"/>
</dbReference>
<organism evidence="2 3">
    <name type="scientific">Corynebacterium macginleyi</name>
    <dbReference type="NCBI Taxonomy" id="38290"/>
    <lineage>
        <taxon>Bacteria</taxon>
        <taxon>Bacillati</taxon>
        <taxon>Actinomycetota</taxon>
        <taxon>Actinomycetes</taxon>
        <taxon>Mycobacteriales</taxon>
        <taxon>Corynebacteriaceae</taxon>
        <taxon>Corynebacterium</taxon>
    </lineage>
</organism>